<dbReference type="SUPFAM" id="SSF54523">
    <property type="entry name" value="Pili subunits"/>
    <property type="match status" value="1"/>
</dbReference>
<dbReference type="Pfam" id="PF16732">
    <property type="entry name" value="ComP_DUS"/>
    <property type="match status" value="1"/>
</dbReference>
<evidence type="ECO:0000313" key="4">
    <source>
        <dbReference type="EMBL" id="ROR34994.1"/>
    </source>
</evidence>
<sequence length="157" mass="16525">MARRARGFTLVELLIVVVIVAILATVAIPAYQSQATRSRRATAKAALMEFATVMERYYAKNGTYCGAGTSADADCGAGGTDIGAPTIFATEAPTDGTAYYDLTIADVSPTTYVLRATPKAGGPQAGDGYLELTNTGVRRWDRNGDGDTADADEDSWD</sequence>
<dbReference type="PANTHER" id="PTHR30093:SF47">
    <property type="entry name" value="TYPE IV PILUS NON-CORE MINOR PILIN PILE"/>
    <property type="match status" value="1"/>
</dbReference>
<proteinExistence type="predicted"/>
<dbReference type="InterPro" id="IPR031982">
    <property type="entry name" value="PilE-like"/>
</dbReference>
<feature type="compositionally biased region" description="Acidic residues" evidence="2">
    <location>
        <begin position="147"/>
        <end position="157"/>
    </location>
</feature>
<dbReference type="EMBL" id="RJVI01000001">
    <property type="protein sequence ID" value="ROR34994.1"/>
    <property type="molecule type" value="Genomic_DNA"/>
</dbReference>
<dbReference type="Gene3D" id="3.30.700.10">
    <property type="entry name" value="Glycoprotein, Type 4 Pilin"/>
    <property type="match status" value="1"/>
</dbReference>
<keyword evidence="1" id="KW-0488">Methylation</keyword>
<keyword evidence="3" id="KW-0812">Transmembrane</keyword>
<dbReference type="InterPro" id="IPR000983">
    <property type="entry name" value="Bac_GSPG_pilin"/>
</dbReference>
<dbReference type="OrthoDB" id="5296638at2"/>
<dbReference type="PROSITE" id="PS00409">
    <property type="entry name" value="PROKAR_NTER_METHYL"/>
    <property type="match status" value="1"/>
</dbReference>
<evidence type="ECO:0000313" key="5">
    <source>
        <dbReference type="Proteomes" id="UP000276634"/>
    </source>
</evidence>
<dbReference type="PANTHER" id="PTHR30093">
    <property type="entry name" value="GENERAL SECRETION PATHWAY PROTEIN G"/>
    <property type="match status" value="1"/>
</dbReference>
<dbReference type="InterPro" id="IPR012902">
    <property type="entry name" value="N_methyl_site"/>
</dbReference>
<keyword evidence="5" id="KW-1185">Reference proteome</keyword>
<dbReference type="Proteomes" id="UP000276634">
    <property type="component" value="Unassembled WGS sequence"/>
</dbReference>
<evidence type="ECO:0000256" key="2">
    <source>
        <dbReference type="SAM" id="MobiDB-lite"/>
    </source>
</evidence>
<feature type="transmembrane region" description="Helical" evidence="3">
    <location>
        <begin position="7"/>
        <end position="31"/>
    </location>
</feature>
<dbReference type="InterPro" id="IPR045584">
    <property type="entry name" value="Pilin-like"/>
</dbReference>
<evidence type="ECO:0000256" key="1">
    <source>
        <dbReference type="ARBA" id="ARBA00022481"/>
    </source>
</evidence>
<feature type="region of interest" description="Disordered" evidence="2">
    <location>
        <begin position="138"/>
        <end position="157"/>
    </location>
</feature>
<keyword evidence="3" id="KW-0472">Membrane</keyword>
<gene>
    <name evidence="4" type="ORF">EDC57_0911</name>
</gene>
<dbReference type="PRINTS" id="PR00813">
    <property type="entry name" value="BCTERIALGSPG"/>
</dbReference>
<protein>
    <submittedName>
        <fullName evidence="4">Type IV pilus assembly protein PilE</fullName>
    </submittedName>
</protein>
<evidence type="ECO:0000256" key="3">
    <source>
        <dbReference type="SAM" id="Phobius"/>
    </source>
</evidence>
<dbReference type="Pfam" id="PF07963">
    <property type="entry name" value="N_methyl"/>
    <property type="match status" value="1"/>
</dbReference>
<name>A0A3N1Y851_9GAMM</name>
<dbReference type="GO" id="GO:0015627">
    <property type="term" value="C:type II protein secretion system complex"/>
    <property type="evidence" value="ECO:0007669"/>
    <property type="project" value="InterPro"/>
</dbReference>
<dbReference type="GO" id="GO:0043683">
    <property type="term" value="P:type IV pilus assembly"/>
    <property type="evidence" value="ECO:0007669"/>
    <property type="project" value="InterPro"/>
</dbReference>
<dbReference type="NCBIfam" id="TIGR02532">
    <property type="entry name" value="IV_pilin_GFxxxE"/>
    <property type="match status" value="1"/>
</dbReference>
<dbReference type="GO" id="GO:0015628">
    <property type="term" value="P:protein secretion by the type II secretion system"/>
    <property type="evidence" value="ECO:0007669"/>
    <property type="project" value="InterPro"/>
</dbReference>
<keyword evidence="3" id="KW-1133">Transmembrane helix</keyword>
<organism evidence="4 5">
    <name type="scientific">Inmirania thermothiophila</name>
    <dbReference type="NCBI Taxonomy" id="1750597"/>
    <lineage>
        <taxon>Bacteria</taxon>
        <taxon>Pseudomonadati</taxon>
        <taxon>Pseudomonadota</taxon>
        <taxon>Gammaproteobacteria</taxon>
        <taxon>Chromatiales</taxon>
        <taxon>Ectothiorhodospiraceae</taxon>
        <taxon>Inmirania</taxon>
    </lineage>
</organism>
<dbReference type="RefSeq" id="WP_123400632.1">
    <property type="nucleotide sequence ID" value="NZ_RJVI01000001.1"/>
</dbReference>
<accession>A0A3N1Y851</accession>
<dbReference type="AlphaFoldDB" id="A0A3N1Y851"/>
<comment type="caution">
    <text evidence="4">The sequence shown here is derived from an EMBL/GenBank/DDBJ whole genome shotgun (WGS) entry which is preliminary data.</text>
</comment>
<reference evidence="4 5" key="1">
    <citation type="submission" date="2018-11" db="EMBL/GenBank/DDBJ databases">
        <title>Genomic Encyclopedia of Type Strains, Phase IV (KMG-IV): sequencing the most valuable type-strain genomes for metagenomic binning, comparative biology and taxonomic classification.</title>
        <authorList>
            <person name="Goeker M."/>
        </authorList>
    </citation>
    <scope>NUCLEOTIDE SEQUENCE [LARGE SCALE GENOMIC DNA]</scope>
    <source>
        <strain evidence="4 5">DSM 100275</strain>
    </source>
</reference>